<dbReference type="InterPro" id="IPR036864">
    <property type="entry name" value="Zn2-C6_fun-type_DNA-bd_sf"/>
</dbReference>
<keyword evidence="4" id="KW-0238">DNA-binding</keyword>
<dbReference type="InterPro" id="IPR001138">
    <property type="entry name" value="Zn2Cys6_DnaBD"/>
</dbReference>
<evidence type="ECO:0000256" key="3">
    <source>
        <dbReference type="ARBA" id="ARBA00023015"/>
    </source>
</evidence>
<evidence type="ECO:0000259" key="8">
    <source>
        <dbReference type="PROSITE" id="PS50048"/>
    </source>
</evidence>
<dbReference type="PANTHER" id="PTHR47338">
    <property type="entry name" value="ZN(II)2CYS6 TRANSCRIPTION FACTOR (EUROFUNG)-RELATED"/>
    <property type="match status" value="1"/>
</dbReference>
<dbReference type="GO" id="GO:0005634">
    <property type="term" value="C:nucleus"/>
    <property type="evidence" value="ECO:0007669"/>
    <property type="project" value="UniProtKB-SubCell"/>
</dbReference>
<feature type="compositionally biased region" description="Polar residues" evidence="7">
    <location>
        <begin position="223"/>
        <end position="232"/>
    </location>
</feature>
<dbReference type="GO" id="GO:0008270">
    <property type="term" value="F:zinc ion binding"/>
    <property type="evidence" value="ECO:0007669"/>
    <property type="project" value="InterPro"/>
</dbReference>
<evidence type="ECO:0000313" key="9">
    <source>
        <dbReference type="EMBL" id="PGH12420.1"/>
    </source>
</evidence>
<evidence type="ECO:0000256" key="2">
    <source>
        <dbReference type="ARBA" id="ARBA00022723"/>
    </source>
</evidence>
<name>A0A2B7XTV9_POLH7</name>
<dbReference type="CDD" id="cd12148">
    <property type="entry name" value="fungal_TF_MHR"/>
    <property type="match status" value="1"/>
</dbReference>
<dbReference type="Pfam" id="PF04082">
    <property type="entry name" value="Fungal_trans"/>
    <property type="match status" value="1"/>
</dbReference>
<reference evidence="9 10" key="1">
    <citation type="submission" date="2017-10" db="EMBL/GenBank/DDBJ databases">
        <title>Comparative genomics in systemic dimorphic fungi from Ajellomycetaceae.</title>
        <authorList>
            <person name="Munoz J.F."/>
            <person name="Mcewen J.G."/>
            <person name="Clay O.K."/>
            <person name="Cuomo C.A."/>
        </authorList>
    </citation>
    <scope>NUCLEOTIDE SEQUENCE [LARGE SCALE GENOMIC DNA]</scope>
    <source>
        <strain evidence="9 10">UAMH7299</strain>
    </source>
</reference>
<dbReference type="PROSITE" id="PS50048">
    <property type="entry name" value="ZN2_CY6_FUNGAL_2"/>
    <property type="match status" value="1"/>
</dbReference>
<proteinExistence type="predicted"/>
<evidence type="ECO:0000256" key="1">
    <source>
        <dbReference type="ARBA" id="ARBA00004123"/>
    </source>
</evidence>
<feature type="compositionally biased region" description="Low complexity" evidence="7">
    <location>
        <begin position="321"/>
        <end position="342"/>
    </location>
</feature>
<dbReference type="GO" id="GO:0006351">
    <property type="term" value="P:DNA-templated transcription"/>
    <property type="evidence" value="ECO:0007669"/>
    <property type="project" value="InterPro"/>
</dbReference>
<keyword evidence="5" id="KW-0804">Transcription</keyword>
<comment type="caution">
    <text evidence="9">The sequence shown here is derived from an EMBL/GenBank/DDBJ whole genome shotgun (WGS) entry which is preliminary data.</text>
</comment>
<evidence type="ECO:0000313" key="10">
    <source>
        <dbReference type="Proteomes" id="UP000224634"/>
    </source>
</evidence>
<dbReference type="CDD" id="cd00067">
    <property type="entry name" value="GAL4"/>
    <property type="match status" value="1"/>
</dbReference>
<feature type="compositionally biased region" description="Basic and acidic residues" evidence="7">
    <location>
        <begin position="17"/>
        <end position="28"/>
    </location>
</feature>
<dbReference type="PANTHER" id="PTHR47338:SF11">
    <property type="entry name" value="ZN(II)2CYS6 TRANSCRIPTION FACTOR (EUROFUNG)"/>
    <property type="match status" value="1"/>
</dbReference>
<organism evidence="9 10">
    <name type="scientific">Polytolypa hystricis (strain UAMH7299)</name>
    <dbReference type="NCBI Taxonomy" id="1447883"/>
    <lineage>
        <taxon>Eukaryota</taxon>
        <taxon>Fungi</taxon>
        <taxon>Dikarya</taxon>
        <taxon>Ascomycota</taxon>
        <taxon>Pezizomycotina</taxon>
        <taxon>Eurotiomycetes</taxon>
        <taxon>Eurotiomycetidae</taxon>
        <taxon>Onygenales</taxon>
        <taxon>Onygenales incertae sedis</taxon>
        <taxon>Polytolypa</taxon>
    </lineage>
</organism>
<feature type="compositionally biased region" description="Polar residues" evidence="7">
    <location>
        <begin position="96"/>
        <end position="107"/>
    </location>
</feature>
<dbReference type="OrthoDB" id="5426798at2759"/>
<dbReference type="InterPro" id="IPR050815">
    <property type="entry name" value="TF_fung"/>
</dbReference>
<dbReference type="AlphaFoldDB" id="A0A2B7XTV9"/>
<dbReference type="Proteomes" id="UP000224634">
    <property type="component" value="Unassembled WGS sequence"/>
</dbReference>
<feature type="compositionally biased region" description="Polar residues" evidence="7">
    <location>
        <begin position="363"/>
        <end position="375"/>
    </location>
</feature>
<dbReference type="Gene3D" id="4.10.240.10">
    <property type="entry name" value="Zn(2)-C6 fungal-type DNA-binding domain"/>
    <property type="match status" value="1"/>
</dbReference>
<protein>
    <recommendedName>
        <fullName evidence="8">Zn(2)-C6 fungal-type domain-containing protein</fullName>
    </recommendedName>
</protein>
<sequence>MSGFYVGPFGRILPVPDDNHATMEDGQYRPKSPPSRLSHYRLPPPQKPTTLQFGTDTSLSWRDTSSDRRDSVTTQTPWKDGDQNAQKKDQLPPVSQLLTPGSHSSVPGSPFASLLRGTAPLHGNGHQQPQPRPSHEGYDQSTRPVAQTGGVYAEGQLVPHTPAGWNTFSQQPRPVGRNSFSKPTPTTLPHYHNSQPPHISELFKPAASAGADSSSSFSGTATLQPGSPNSRAQGRLAHVVDECFIEGEGLCYIYSDGSHCPKQIDGEVVNASWGVTKAGKPRKRLALACLTCRDKKIKCTPNIPKCDQCQKSGRECRFENAPRASQPSPKSSQQSLALSSHSAEADSKLSASYKQSPPRVVNGSIQIPSANTPDVSPQPGPSLGSQTIDDIETWISNASRPLKRRRVLEDSLNPSSDSYSQVPYRAAYSAELSYTNGLLKNQPLDATDPMSQAWAQDPFEADPKPILHYLEMYFIYVNGATYCMFPREPFTQWVKFFRNKSLDDKMLLYAVLAVGALFSGKGQQKTEAARLAKIAKHAVDKSQHRLNLQLAQSRMILSVYHFMIGASVEAWDLAGSAIRAVCGLGLNVESEIPASASTNQAQEQALQNEAVMECRRRTFWIAFLLDRQSTFLLDSPTSLRAQDVFLRLPCREDLYELQKCANTPYFQTFLTLDTILPNERESLDPMAFLVEISAIWGDVLEHNYRAKYIPASRYTALFEEFYTMTTRRIDQWLESLPDHFTYSTKNMEQNVRAGKTDIFIAVHILYHATMVKLNRHARHNELSDHNVNRNVRATHHHALEVLRIALSLSHLLNDNDTKAPAEPQQEQQLQSLQTYHPTFSTPLTGYAILSATDVICAAGAIADLPEYLRLINGGLDILTELAPYWHSAREQLKIIEPRIETLLDALRRHAVSHKSKTQSHDKLGYVLEGPTLEATMMENLMPADETGSIPREMRAAMAQGGAAVQRGDLAYSLPRDRYFHALGLDHISVEKGNVIWVRCGE</sequence>
<evidence type="ECO:0000256" key="4">
    <source>
        <dbReference type="ARBA" id="ARBA00023125"/>
    </source>
</evidence>
<feature type="compositionally biased region" description="Basic and acidic residues" evidence="7">
    <location>
        <begin position="79"/>
        <end position="90"/>
    </location>
</feature>
<dbReference type="EMBL" id="PDNA01000118">
    <property type="protein sequence ID" value="PGH12420.1"/>
    <property type="molecule type" value="Genomic_DNA"/>
</dbReference>
<gene>
    <name evidence="9" type="ORF">AJ80_06727</name>
</gene>
<accession>A0A2B7XTV9</accession>
<dbReference type="STRING" id="1447883.A0A2B7XTV9"/>
<feature type="compositionally biased region" description="Polar residues" evidence="7">
    <location>
        <begin position="164"/>
        <end position="197"/>
    </location>
</feature>
<dbReference type="SMART" id="SM00066">
    <property type="entry name" value="GAL4"/>
    <property type="match status" value="1"/>
</dbReference>
<evidence type="ECO:0000256" key="7">
    <source>
        <dbReference type="SAM" id="MobiDB-lite"/>
    </source>
</evidence>
<dbReference type="InterPro" id="IPR007219">
    <property type="entry name" value="XnlR_reg_dom"/>
</dbReference>
<dbReference type="GO" id="GO:0000981">
    <property type="term" value="F:DNA-binding transcription factor activity, RNA polymerase II-specific"/>
    <property type="evidence" value="ECO:0007669"/>
    <property type="project" value="InterPro"/>
</dbReference>
<feature type="region of interest" description="Disordered" evidence="7">
    <location>
        <begin position="320"/>
        <end position="387"/>
    </location>
</feature>
<evidence type="ECO:0000256" key="6">
    <source>
        <dbReference type="ARBA" id="ARBA00023242"/>
    </source>
</evidence>
<evidence type="ECO:0000256" key="5">
    <source>
        <dbReference type="ARBA" id="ARBA00023163"/>
    </source>
</evidence>
<dbReference type="Pfam" id="PF00172">
    <property type="entry name" value="Zn_clus"/>
    <property type="match status" value="1"/>
</dbReference>
<keyword evidence="3" id="KW-0805">Transcription regulation</keyword>
<dbReference type="SMART" id="SM00906">
    <property type="entry name" value="Fungal_trans"/>
    <property type="match status" value="1"/>
</dbReference>
<feature type="compositionally biased region" description="Low complexity" evidence="7">
    <location>
        <begin position="206"/>
        <end position="222"/>
    </location>
</feature>
<keyword evidence="10" id="KW-1185">Reference proteome</keyword>
<feature type="region of interest" description="Disordered" evidence="7">
    <location>
        <begin position="1"/>
        <end position="143"/>
    </location>
</feature>
<feature type="domain" description="Zn(2)-C6 fungal-type" evidence="8">
    <location>
        <begin position="288"/>
        <end position="318"/>
    </location>
</feature>
<keyword evidence="6" id="KW-0539">Nucleus</keyword>
<dbReference type="SUPFAM" id="SSF57701">
    <property type="entry name" value="Zn2/Cys6 DNA-binding domain"/>
    <property type="match status" value="1"/>
</dbReference>
<dbReference type="GO" id="GO:0003677">
    <property type="term" value="F:DNA binding"/>
    <property type="evidence" value="ECO:0007669"/>
    <property type="project" value="UniProtKB-KW"/>
</dbReference>
<keyword evidence="2" id="KW-0479">Metal-binding</keyword>
<feature type="region of interest" description="Disordered" evidence="7">
    <location>
        <begin position="156"/>
        <end position="232"/>
    </location>
</feature>
<dbReference type="PROSITE" id="PS00463">
    <property type="entry name" value="ZN2_CY6_FUNGAL_1"/>
    <property type="match status" value="1"/>
</dbReference>
<comment type="subcellular location">
    <subcellularLocation>
        <location evidence="1">Nucleus</location>
    </subcellularLocation>
</comment>